<keyword evidence="1" id="KW-1133">Transmembrane helix</keyword>
<dbReference type="Proteomes" id="UP000663836">
    <property type="component" value="Unassembled WGS sequence"/>
</dbReference>
<accession>A0A818P863</accession>
<evidence type="ECO:0008006" key="5">
    <source>
        <dbReference type="Google" id="ProtNLM"/>
    </source>
</evidence>
<dbReference type="AlphaFoldDB" id="A0A818P863"/>
<feature type="transmembrane region" description="Helical" evidence="1">
    <location>
        <begin position="96"/>
        <end position="121"/>
    </location>
</feature>
<evidence type="ECO:0000313" key="4">
    <source>
        <dbReference type="Proteomes" id="UP000663836"/>
    </source>
</evidence>
<dbReference type="EMBL" id="CAJNOT010002170">
    <property type="protein sequence ID" value="CAF1290668.1"/>
    <property type="molecule type" value="Genomic_DNA"/>
</dbReference>
<evidence type="ECO:0000256" key="1">
    <source>
        <dbReference type="SAM" id="Phobius"/>
    </source>
</evidence>
<protein>
    <recommendedName>
        <fullName evidence="5">EGF-like domain-containing protein</fullName>
    </recommendedName>
</protein>
<evidence type="ECO:0000313" key="3">
    <source>
        <dbReference type="EMBL" id="CAF3616517.1"/>
    </source>
</evidence>
<reference evidence="3" key="1">
    <citation type="submission" date="2021-02" db="EMBL/GenBank/DDBJ databases">
        <authorList>
            <person name="Nowell W R."/>
        </authorList>
    </citation>
    <scope>NUCLEOTIDE SEQUENCE</scope>
</reference>
<gene>
    <name evidence="3" type="ORF">JBS370_LOCUS4566</name>
    <name evidence="2" type="ORF">ZHD862_LOCUS27432</name>
</gene>
<keyword evidence="1" id="KW-0472">Membrane</keyword>
<organism evidence="3 4">
    <name type="scientific">Rotaria sordida</name>
    <dbReference type="NCBI Taxonomy" id="392033"/>
    <lineage>
        <taxon>Eukaryota</taxon>
        <taxon>Metazoa</taxon>
        <taxon>Spiralia</taxon>
        <taxon>Gnathifera</taxon>
        <taxon>Rotifera</taxon>
        <taxon>Eurotatoria</taxon>
        <taxon>Bdelloidea</taxon>
        <taxon>Philodinida</taxon>
        <taxon>Philodinidae</taxon>
        <taxon>Rotaria</taxon>
    </lineage>
</organism>
<sequence length="164" mass="19170">MSSIESAELKSVSNLRNVMNDWEWIYISASLPLTTLQTTSETILIVKIETTTMDSGICRPLSLNYECECLYGMYSGRHCEHMERFFIIRQYAFKSLAYAAILIICSSATFIIILDILEYIFHIDVTRQQLERLQRRQILEKRKILMSKKPGIAIRFIYINKQIT</sequence>
<keyword evidence="1" id="KW-0812">Transmembrane</keyword>
<dbReference type="Proteomes" id="UP000663864">
    <property type="component" value="Unassembled WGS sequence"/>
</dbReference>
<dbReference type="EMBL" id="CAJOBD010000219">
    <property type="protein sequence ID" value="CAF3616517.1"/>
    <property type="molecule type" value="Genomic_DNA"/>
</dbReference>
<evidence type="ECO:0000313" key="2">
    <source>
        <dbReference type="EMBL" id="CAF1290668.1"/>
    </source>
</evidence>
<comment type="caution">
    <text evidence="3">The sequence shown here is derived from an EMBL/GenBank/DDBJ whole genome shotgun (WGS) entry which is preliminary data.</text>
</comment>
<name>A0A818P863_9BILA</name>
<proteinExistence type="predicted"/>